<dbReference type="InterPro" id="IPR003646">
    <property type="entry name" value="SH3-like_bac-type"/>
</dbReference>
<protein>
    <submittedName>
        <fullName evidence="3">SH3 domain-containing protein</fullName>
    </submittedName>
</protein>
<feature type="domain" description="SH3b" evidence="2">
    <location>
        <begin position="30"/>
        <end position="93"/>
    </location>
</feature>
<dbReference type="RefSeq" id="WP_163303814.1">
    <property type="nucleotide sequence ID" value="NZ_JAAGRQ010000136.1"/>
</dbReference>
<gene>
    <name evidence="3" type="ORF">G3N56_18580</name>
</gene>
<dbReference type="InterPro" id="IPR028994">
    <property type="entry name" value="Integrin_alpha_N"/>
</dbReference>
<dbReference type="EMBL" id="JAAGRQ010000136">
    <property type="protein sequence ID" value="NDY58746.1"/>
    <property type="molecule type" value="Genomic_DNA"/>
</dbReference>
<evidence type="ECO:0000313" key="3">
    <source>
        <dbReference type="EMBL" id="NDY58746.1"/>
    </source>
</evidence>
<evidence type="ECO:0000259" key="2">
    <source>
        <dbReference type="SMART" id="SM00287"/>
    </source>
</evidence>
<feature type="signal peptide" evidence="1">
    <location>
        <begin position="1"/>
        <end position="17"/>
    </location>
</feature>
<feature type="chain" id="PRO_5029849682" evidence="1">
    <location>
        <begin position="18"/>
        <end position="307"/>
    </location>
</feature>
<comment type="caution">
    <text evidence="3">The sequence shown here is derived from an EMBL/GenBank/DDBJ whole genome shotgun (WGS) entry which is preliminary data.</text>
</comment>
<accession>A0A7K3NRC4</accession>
<dbReference type="Proteomes" id="UP000469724">
    <property type="component" value="Unassembled WGS sequence"/>
</dbReference>
<name>A0A7K3NRC4_9BACT</name>
<dbReference type="SUPFAM" id="SSF69318">
    <property type="entry name" value="Integrin alpha N-terminal domain"/>
    <property type="match status" value="1"/>
</dbReference>
<dbReference type="AlphaFoldDB" id="A0A7K3NRC4"/>
<sequence>MPLTRSMLLFAVALALAALLGGPAASPAAEQGRFVIDDDGHDLRASASAKAASLGGVSRGEIVTVLSRQGGFSNVRTEDGRTGWVPDKVVRGEAAYLADPRNRELVLCPKEMVRTFPLKPTGHEGAATLVLRDVPSLLGGDAQAALTDASGKALWQGPTQGAGGDPTVFFCRDFGFYWPQAAGDLDGDGRIEILAQDPQSDVSVSSYTLIRFSRELVPSVAFSGRGLVETPLGSGRFLWTDPDFPSQNVRWIMNVATVAADGTMTVPVYEYAGLAGSELRTGTAKVRLEADGAVLVSWVKPLAKPAD</sequence>
<evidence type="ECO:0000313" key="4">
    <source>
        <dbReference type="Proteomes" id="UP000469724"/>
    </source>
</evidence>
<proteinExistence type="predicted"/>
<reference evidence="3 4" key="1">
    <citation type="submission" date="2020-02" db="EMBL/GenBank/DDBJ databases">
        <title>Comparative genomics of sulfur disproportionating microorganisms.</title>
        <authorList>
            <person name="Ward L.M."/>
            <person name="Bertran E."/>
            <person name="Johnston D.T."/>
        </authorList>
    </citation>
    <scope>NUCLEOTIDE SEQUENCE [LARGE SCALE GENOMIC DNA]</scope>
    <source>
        <strain evidence="3 4">DSM 3696</strain>
    </source>
</reference>
<dbReference type="Gene3D" id="2.30.30.40">
    <property type="entry name" value="SH3 Domains"/>
    <property type="match status" value="1"/>
</dbReference>
<evidence type="ECO:0000256" key="1">
    <source>
        <dbReference type="SAM" id="SignalP"/>
    </source>
</evidence>
<dbReference type="SMART" id="SM00287">
    <property type="entry name" value="SH3b"/>
    <property type="match status" value="1"/>
</dbReference>
<organism evidence="3 4">
    <name type="scientific">Desulfolutivibrio sulfodismutans</name>
    <dbReference type="NCBI Taxonomy" id="63561"/>
    <lineage>
        <taxon>Bacteria</taxon>
        <taxon>Pseudomonadati</taxon>
        <taxon>Thermodesulfobacteriota</taxon>
        <taxon>Desulfovibrionia</taxon>
        <taxon>Desulfovibrionales</taxon>
        <taxon>Desulfovibrionaceae</taxon>
        <taxon>Desulfolutivibrio</taxon>
    </lineage>
</organism>
<keyword evidence="4" id="KW-1185">Reference proteome</keyword>
<keyword evidence="1" id="KW-0732">Signal</keyword>
<dbReference type="Pfam" id="PF08239">
    <property type="entry name" value="SH3_3"/>
    <property type="match status" value="1"/>
</dbReference>